<dbReference type="EMBL" id="OANT01000007">
    <property type="protein sequence ID" value="SNX46052.1"/>
    <property type="molecule type" value="Genomic_DNA"/>
</dbReference>
<accession>A0A240EBJ6</accession>
<dbReference type="PANTHER" id="PTHR30506">
    <property type="entry name" value="INNER MEMBRANE PROTEIN"/>
    <property type="match status" value="1"/>
</dbReference>
<evidence type="ECO:0000256" key="4">
    <source>
        <dbReference type="ARBA" id="ARBA00022692"/>
    </source>
</evidence>
<proteinExistence type="inferred from homology"/>
<dbReference type="PANTHER" id="PTHR30506:SF3">
    <property type="entry name" value="UPF0126 INNER MEMBRANE PROTEIN YADS-RELATED"/>
    <property type="match status" value="1"/>
</dbReference>
<keyword evidence="5 7" id="KW-1133">Transmembrane helix</keyword>
<evidence type="ECO:0000256" key="1">
    <source>
        <dbReference type="ARBA" id="ARBA00004651"/>
    </source>
</evidence>
<feature type="domain" description="Glycine transporter" evidence="8">
    <location>
        <begin position="91"/>
        <end position="163"/>
    </location>
</feature>
<organism evidence="9 10">
    <name type="scientific">Acinetobacter puyangensis</name>
    <dbReference type="NCBI Taxonomy" id="1096779"/>
    <lineage>
        <taxon>Bacteria</taxon>
        <taxon>Pseudomonadati</taxon>
        <taxon>Pseudomonadota</taxon>
        <taxon>Gammaproteobacteria</taxon>
        <taxon>Moraxellales</taxon>
        <taxon>Moraxellaceae</taxon>
        <taxon>Acinetobacter</taxon>
    </lineage>
</organism>
<evidence type="ECO:0000259" key="8">
    <source>
        <dbReference type="Pfam" id="PF03458"/>
    </source>
</evidence>
<keyword evidence="4 7" id="KW-0812">Transmembrane</keyword>
<name>A0A240EBJ6_9GAMM</name>
<comment type="similarity">
    <text evidence="2">Belongs to the UPF0126 family.</text>
</comment>
<gene>
    <name evidence="9" type="ORF">SAMN05421731_107140</name>
</gene>
<keyword evidence="3" id="KW-1003">Cell membrane</keyword>
<feature type="transmembrane region" description="Helical" evidence="7">
    <location>
        <begin position="64"/>
        <end position="81"/>
    </location>
</feature>
<evidence type="ECO:0000256" key="2">
    <source>
        <dbReference type="ARBA" id="ARBA00008193"/>
    </source>
</evidence>
<evidence type="ECO:0000256" key="3">
    <source>
        <dbReference type="ARBA" id="ARBA00022475"/>
    </source>
</evidence>
<feature type="transmembrane region" description="Helical" evidence="7">
    <location>
        <begin position="148"/>
        <end position="167"/>
    </location>
</feature>
<dbReference type="OrthoDB" id="9791874at2"/>
<evidence type="ECO:0000256" key="7">
    <source>
        <dbReference type="SAM" id="Phobius"/>
    </source>
</evidence>
<evidence type="ECO:0000313" key="9">
    <source>
        <dbReference type="EMBL" id="SNX46052.1"/>
    </source>
</evidence>
<keyword evidence="10" id="KW-1185">Reference proteome</keyword>
<keyword evidence="6 7" id="KW-0472">Membrane</keyword>
<dbReference type="AlphaFoldDB" id="A0A240EBJ6"/>
<feature type="transmembrane region" description="Helical" evidence="7">
    <location>
        <begin position="173"/>
        <end position="194"/>
    </location>
</feature>
<dbReference type="InterPro" id="IPR005115">
    <property type="entry name" value="Gly_transporter"/>
</dbReference>
<reference evidence="10" key="1">
    <citation type="submission" date="2016-09" db="EMBL/GenBank/DDBJ databases">
        <authorList>
            <person name="Varghese N."/>
            <person name="Submissions S."/>
        </authorList>
    </citation>
    <scope>NUCLEOTIDE SEQUENCE [LARGE SCALE GENOMIC DNA]</scope>
    <source>
        <strain evidence="10">ANC 4466</strain>
    </source>
</reference>
<feature type="domain" description="Glycine transporter" evidence="8">
    <location>
        <begin position="5"/>
        <end position="79"/>
    </location>
</feature>
<comment type="subcellular location">
    <subcellularLocation>
        <location evidence="1">Cell membrane</location>
        <topology evidence="1">Multi-pass membrane protein</topology>
    </subcellularLocation>
</comment>
<feature type="transmembrane region" description="Helical" evidence="7">
    <location>
        <begin position="88"/>
        <end position="109"/>
    </location>
</feature>
<protein>
    <submittedName>
        <fullName evidence="9">Uncharacterized membrane protein YeiH</fullName>
    </submittedName>
</protein>
<dbReference type="Proteomes" id="UP000219042">
    <property type="component" value="Unassembled WGS sequence"/>
</dbReference>
<evidence type="ECO:0000256" key="5">
    <source>
        <dbReference type="ARBA" id="ARBA00022989"/>
    </source>
</evidence>
<dbReference type="GO" id="GO:0005886">
    <property type="term" value="C:plasma membrane"/>
    <property type="evidence" value="ECO:0007669"/>
    <property type="project" value="UniProtKB-SubCell"/>
</dbReference>
<evidence type="ECO:0000313" key="10">
    <source>
        <dbReference type="Proteomes" id="UP000219042"/>
    </source>
</evidence>
<feature type="transmembrane region" description="Helical" evidence="7">
    <location>
        <begin position="115"/>
        <end position="136"/>
    </location>
</feature>
<evidence type="ECO:0000256" key="6">
    <source>
        <dbReference type="ARBA" id="ARBA00023136"/>
    </source>
</evidence>
<dbReference type="RefSeq" id="WP_097079801.1">
    <property type="nucleotide sequence ID" value="NZ_BAABHT010000016.1"/>
</dbReference>
<dbReference type="Pfam" id="PF03458">
    <property type="entry name" value="Gly_transporter"/>
    <property type="match status" value="2"/>
</dbReference>
<sequence>MLLTIIYIIAITAEAMTGALSAGRRSMDWFGVILIASVTALGGGSVRDVLLGHYPLTWVKHPEYLVLTTFAALFTIIIAKWMKHLRNIFLLLDALGLIGFTIIGCQIAIQMGHGFVVAAVAGVLTGVSGGILRDILCNDVPLVFRRELYASISFAAVVFYWICFQYAHLNLEATVIFTLIFGFTLRVVAIYFGLEMPKFIYQEDDESSASSTDEH</sequence>